<comment type="caution">
    <text evidence="4">The sequence shown here is derived from an EMBL/GenBank/DDBJ whole genome shotgun (WGS) entry which is preliminary data.</text>
</comment>
<evidence type="ECO:0000259" key="3">
    <source>
        <dbReference type="PROSITE" id="PS50110"/>
    </source>
</evidence>
<dbReference type="InterPro" id="IPR001789">
    <property type="entry name" value="Sig_transdc_resp-reg_receiver"/>
</dbReference>
<evidence type="ECO:0000256" key="1">
    <source>
        <dbReference type="ARBA" id="ARBA00022553"/>
    </source>
</evidence>
<feature type="modified residue" description="4-aspartylphosphate" evidence="2">
    <location>
        <position position="48"/>
    </location>
</feature>
<name>A0A1F4S488_UNCSA</name>
<dbReference type="GO" id="GO:0000160">
    <property type="term" value="P:phosphorelay signal transduction system"/>
    <property type="evidence" value="ECO:0007669"/>
    <property type="project" value="InterPro"/>
</dbReference>
<sequence>MVIDDEPSVLESFKMILKIKDYSVDTFADGPSAIDPLKKSFYDMAFVDLRLPVMDGLEVLKRVKEIDPDIEVVIVTAYATESSHSNAITLGALEYLRKPFLMEEIYELVDRGLRRRRSKGVKREGPPEPPPPIH</sequence>
<dbReference type="SUPFAM" id="SSF52172">
    <property type="entry name" value="CheY-like"/>
    <property type="match status" value="1"/>
</dbReference>
<dbReference type="SMART" id="SM00448">
    <property type="entry name" value="REC"/>
    <property type="match status" value="1"/>
</dbReference>
<organism evidence="4 5">
    <name type="scientific">candidate division WOR-1 bacterium RIFOXYB2_FULL_36_35</name>
    <dbReference type="NCBI Taxonomy" id="1802578"/>
    <lineage>
        <taxon>Bacteria</taxon>
        <taxon>Bacillati</taxon>
        <taxon>Saganbacteria</taxon>
    </lineage>
</organism>
<gene>
    <name evidence="4" type="ORF">A2290_03145</name>
</gene>
<dbReference type="PANTHER" id="PTHR44591:SF3">
    <property type="entry name" value="RESPONSE REGULATORY DOMAIN-CONTAINING PROTEIN"/>
    <property type="match status" value="1"/>
</dbReference>
<proteinExistence type="predicted"/>
<dbReference type="InterPro" id="IPR011006">
    <property type="entry name" value="CheY-like_superfamily"/>
</dbReference>
<keyword evidence="1 2" id="KW-0597">Phosphoprotein</keyword>
<dbReference type="InterPro" id="IPR050595">
    <property type="entry name" value="Bact_response_regulator"/>
</dbReference>
<dbReference type="Pfam" id="PF00072">
    <property type="entry name" value="Response_reg"/>
    <property type="match status" value="1"/>
</dbReference>
<feature type="domain" description="Response regulatory" evidence="3">
    <location>
        <begin position="1"/>
        <end position="113"/>
    </location>
</feature>
<protein>
    <recommendedName>
        <fullName evidence="3">Response regulatory domain-containing protein</fullName>
    </recommendedName>
</protein>
<dbReference type="PANTHER" id="PTHR44591">
    <property type="entry name" value="STRESS RESPONSE REGULATOR PROTEIN 1"/>
    <property type="match status" value="1"/>
</dbReference>
<evidence type="ECO:0000313" key="5">
    <source>
        <dbReference type="Proteomes" id="UP000177905"/>
    </source>
</evidence>
<evidence type="ECO:0000256" key="2">
    <source>
        <dbReference type="PROSITE-ProRule" id="PRU00169"/>
    </source>
</evidence>
<dbReference type="Gene3D" id="3.40.50.2300">
    <property type="match status" value="1"/>
</dbReference>
<evidence type="ECO:0000313" key="4">
    <source>
        <dbReference type="EMBL" id="OGC15252.1"/>
    </source>
</evidence>
<dbReference type="EMBL" id="MEUA01000023">
    <property type="protein sequence ID" value="OGC15252.1"/>
    <property type="molecule type" value="Genomic_DNA"/>
</dbReference>
<accession>A0A1F4S488</accession>
<dbReference type="PROSITE" id="PS50110">
    <property type="entry name" value="RESPONSE_REGULATORY"/>
    <property type="match status" value="1"/>
</dbReference>
<dbReference type="CDD" id="cd00156">
    <property type="entry name" value="REC"/>
    <property type="match status" value="1"/>
</dbReference>
<dbReference type="Proteomes" id="UP000177905">
    <property type="component" value="Unassembled WGS sequence"/>
</dbReference>
<reference evidence="4 5" key="1">
    <citation type="journal article" date="2016" name="Nat. Commun.">
        <title>Thousands of microbial genomes shed light on interconnected biogeochemical processes in an aquifer system.</title>
        <authorList>
            <person name="Anantharaman K."/>
            <person name="Brown C.T."/>
            <person name="Hug L.A."/>
            <person name="Sharon I."/>
            <person name="Castelle C.J."/>
            <person name="Probst A.J."/>
            <person name="Thomas B.C."/>
            <person name="Singh A."/>
            <person name="Wilkins M.J."/>
            <person name="Karaoz U."/>
            <person name="Brodie E.L."/>
            <person name="Williams K.H."/>
            <person name="Hubbard S.S."/>
            <person name="Banfield J.F."/>
        </authorList>
    </citation>
    <scope>NUCLEOTIDE SEQUENCE [LARGE SCALE GENOMIC DNA]</scope>
</reference>
<dbReference type="AlphaFoldDB" id="A0A1F4S488"/>